<dbReference type="GO" id="GO:0042732">
    <property type="term" value="P:D-xylose metabolic process"/>
    <property type="evidence" value="ECO:0007669"/>
    <property type="project" value="UniProtKB-KW"/>
</dbReference>
<dbReference type="InterPro" id="IPR036390">
    <property type="entry name" value="WH_DNA-bd_sf"/>
</dbReference>
<dbReference type="InterPro" id="IPR036388">
    <property type="entry name" value="WH-like_DNA-bd_sf"/>
</dbReference>
<sequence>MFKGDASYIKNMNRKIILETLIQEKQASRSELARKTGLNKATISVQIQDLLDEQLIIERAQETATSVGRKPIILELNHSAGFTIGLDIDENFLSIILMNLQGDFLYEAGEILSGNKPAEVMNEVAGIIEPIIKNFADKYKPLGLLGIGIGIHGIVNNEGMIVFTPKQQWSNISCEQFFQSKFQCPVYVNNNANFSVFAEQLYDGNTSDLFCLSISSGIGLGIMKDKQIYRGYGGFAGEIGHMIIESNGLKCPCGNNGCLELYASEKAILKKLDNLFPNASEEEKIKSLLSNENSMLDYFIHYVSIGLNNVINIFNPEKLIINSSILSQDDNLIPELEKKLQSRFNHYKDIRISKLGKKACPIGAAAYALRGSLKVESFHFVNLKALPHKADSK</sequence>
<dbReference type="Proteomes" id="UP000321816">
    <property type="component" value="Chromosome"/>
</dbReference>
<evidence type="ECO:0000313" key="5">
    <source>
        <dbReference type="EMBL" id="WWD79696.1"/>
    </source>
</evidence>
<dbReference type="RefSeq" id="WP_147803642.1">
    <property type="nucleotide sequence ID" value="NZ_CP144914.1"/>
</dbReference>
<dbReference type="KEGG" id="ahal:FTX54_015050"/>
<dbReference type="OrthoDB" id="9796533at2"/>
<dbReference type="SUPFAM" id="SSF53067">
    <property type="entry name" value="Actin-like ATPase domain"/>
    <property type="match status" value="1"/>
</dbReference>
<dbReference type="InterPro" id="IPR049874">
    <property type="entry name" value="ROK_cs"/>
</dbReference>
<evidence type="ECO:0000256" key="4">
    <source>
        <dbReference type="ARBA" id="ARBA00023125"/>
    </source>
</evidence>
<dbReference type="SUPFAM" id="SSF46785">
    <property type="entry name" value="Winged helix' DNA-binding domain"/>
    <property type="match status" value="1"/>
</dbReference>
<keyword evidence="3" id="KW-0119">Carbohydrate metabolism</keyword>
<comment type="function">
    <text evidence="1">Transcriptional repressor of xylose-utilizing enzymes.</text>
</comment>
<dbReference type="AlphaFoldDB" id="A0A5C7FH66"/>
<dbReference type="Pfam" id="PF00480">
    <property type="entry name" value="ROK"/>
    <property type="match status" value="1"/>
</dbReference>
<dbReference type="Gene3D" id="1.10.10.10">
    <property type="entry name" value="Winged helix-like DNA-binding domain superfamily/Winged helix DNA-binding domain"/>
    <property type="match status" value="1"/>
</dbReference>
<dbReference type="Gene3D" id="3.30.420.40">
    <property type="match status" value="2"/>
</dbReference>
<dbReference type="Pfam" id="PF13412">
    <property type="entry name" value="HTH_24"/>
    <property type="match status" value="1"/>
</dbReference>
<evidence type="ECO:0000256" key="2">
    <source>
        <dbReference type="ARBA" id="ARBA00006479"/>
    </source>
</evidence>
<dbReference type="PANTHER" id="PTHR18964:SF149">
    <property type="entry name" value="BIFUNCTIONAL UDP-N-ACETYLGLUCOSAMINE 2-EPIMERASE_N-ACETYLMANNOSAMINE KINASE"/>
    <property type="match status" value="1"/>
</dbReference>
<reference evidence="5 6" key="1">
    <citation type="submission" date="2024-01" db="EMBL/GenBank/DDBJ databases">
        <title>Complete Genome Sequence of Alkalicoccus halolimnae BZ-SZ-XJ29T, a Moderately Halophilic Bacterium Isolated from a Salt Lake.</title>
        <authorList>
            <person name="Zhao B."/>
        </authorList>
    </citation>
    <scope>NUCLEOTIDE SEQUENCE [LARGE SCALE GENOMIC DNA]</scope>
    <source>
        <strain evidence="5 6">BZ-SZ-XJ29</strain>
    </source>
</reference>
<evidence type="ECO:0000313" key="6">
    <source>
        <dbReference type="Proteomes" id="UP000321816"/>
    </source>
</evidence>
<accession>A0A5C7FH66</accession>
<comment type="similarity">
    <text evidence="2">Belongs to the ROK (NagC/XylR) family.</text>
</comment>
<name>A0A5C7FH66_9BACI</name>
<keyword evidence="6" id="KW-1185">Reference proteome</keyword>
<protein>
    <submittedName>
        <fullName evidence="5">ROK family transcriptional regulator</fullName>
    </submittedName>
</protein>
<dbReference type="EMBL" id="CP144914">
    <property type="protein sequence ID" value="WWD79696.1"/>
    <property type="molecule type" value="Genomic_DNA"/>
</dbReference>
<dbReference type="CDD" id="cd00090">
    <property type="entry name" value="HTH_ARSR"/>
    <property type="match status" value="1"/>
</dbReference>
<dbReference type="InterPro" id="IPR011991">
    <property type="entry name" value="ArsR-like_HTH"/>
</dbReference>
<organism evidence="5 6">
    <name type="scientific">Alkalicoccus halolimnae</name>
    <dbReference type="NCBI Taxonomy" id="1667239"/>
    <lineage>
        <taxon>Bacteria</taxon>
        <taxon>Bacillati</taxon>
        <taxon>Bacillota</taxon>
        <taxon>Bacilli</taxon>
        <taxon>Bacillales</taxon>
        <taxon>Bacillaceae</taxon>
        <taxon>Alkalicoccus</taxon>
    </lineage>
</organism>
<evidence type="ECO:0000256" key="3">
    <source>
        <dbReference type="ARBA" id="ARBA00022629"/>
    </source>
</evidence>
<evidence type="ECO:0000256" key="1">
    <source>
        <dbReference type="ARBA" id="ARBA00002486"/>
    </source>
</evidence>
<gene>
    <name evidence="5" type="ORF">FTX54_015050</name>
</gene>
<dbReference type="InterPro" id="IPR043129">
    <property type="entry name" value="ATPase_NBD"/>
</dbReference>
<proteinExistence type="inferred from homology"/>
<keyword evidence="4" id="KW-0238">DNA-binding</keyword>
<dbReference type="GO" id="GO:0003677">
    <property type="term" value="F:DNA binding"/>
    <property type="evidence" value="ECO:0007669"/>
    <property type="project" value="UniProtKB-KW"/>
</dbReference>
<dbReference type="PROSITE" id="PS01125">
    <property type="entry name" value="ROK"/>
    <property type="match status" value="1"/>
</dbReference>
<dbReference type="InterPro" id="IPR000600">
    <property type="entry name" value="ROK"/>
</dbReference>
<keyword evidence="3" id="KW-0859">Xylose metabolism</keyword>
<dbReference type="PANTHER" id="PTHR18964">
    <property type="entry name" value="ROK (REPRESSOR, ORF, KINASE) FAMILY"/>
    <property type="match status" value="1"/>
</dbReference>